<evidence type="ECO:0000256" key="3">
    <source>
        <dbReference type="ARBA" id="ARBA00022741"/>
    </source>
</evidence>
<evidence type="ECO:0000256" key="5">
    <source>
        <dbReference type="ARBA" id="ARBA00023125"/>
    </source>
</evidence>
<evidence type="ECO:0000256" key="4">
    <source>
        <dbReference type="ARBA" id="ARBA00022840"/>
    </source>
</evidence>
<proteinExistence type="inferred from homology"/>
<comment type="subcellular location">
    <subcellularLocation>
        <location evidence="1">Membrane</location>
        <topology evidence="1">Multi-pass membrane protein</topology>
    </subcellularLocation>
</comment>
<gene>
    <name evidence="9" type="ORF">ABHD89_000084</name>
</gene>
<accession>A0ABV2E5W9</accession>
<dbReference type="InterPro" id="IPR027417">
    <property type="entry name" value="P-loop_NTPase"/>
</dbReference>
<feature type="binding site" evidence="6">
    <location>
        <begin position="352"/>
        <end position="359"/>
    </location>
    <ligand>
        <name>ATP</name>
        <dbReference type="ChEBI" id="CHEBI:30616"/>
    </ligand>
</feature>
<feature type="region of interest" description="Disordered" evidence="7">
    <location>
        <begin position="129"/>
        <end position="168"/>
    </location>
</feature>
<dbReference type="Pfam" id="PF17854">
    <property type="entry name" value="FtsK_alpha"/>
    <property type="match status" value="1"/>
</dbReference>
<keyword evidence="5" id="KW-0238">DNA-binding</keyword>
<feature type="compositionally biased region" description="Basic and acidic residues" evidence="7">
    <location>
        <begin position="91"/>
        <end position="107"/>
    </location>
</feature>
<dbReference type="InterPro" id="IPR050206">
    <property type="entry name" value="FtsK/SpoIIIE/SftA"/>
</dbReference>
<evidence type="ECO:0000259" key="8">
    <source>
        <dbReference type="PROSITE" id="PS50901"/>
    </source>
</evidence>
<dbReference type="PANTHER" id="PTHR22683:SF41">
    <property type="entry name" value="DNA TRANSLOCASE FTSK"/>
    <property type="match status" value="1"/>
</dbReference>
<feature type="compositionally biased region" description="Basic and acidic residues" evidence="7">
    <location>
        <begin position="10"/>
        <end position="25"/>
    </location>
</feature>
<dbReference type="RefSeq" id="WP_230820957.1">
    <property type="nucleotide sequence ID" value="NZ_JAJNCU010000001.1"/>
</dbReference>
<name>A0ABV2E5W9_9STAP</name>
<dbReference type="PANTHER" id="PTHR22683">
    <property type="entry name" value="SPORULATION PROTEIN RELATED"/>
    <property type="match status" value="1"/>
</dbReference>
<comment type="similarity">
    <text evidence="2">Belongs to the FtsK/SpoIIIE/SftA family.</text>
</comment>
<dbReference type="Gene3D" id="3.40.50.300">
    <property type="entry name" value="P-loop containing nucleotide triphosphate hydrolases"/>
    <property type="match status" value="1"/>
</dbReference>
<feature type="compositionally biased region" description="Basic and acidic residues" evidence="7">
    <location>
        <begin position="129"/>
        <end position="157"/>
    </location>
</feature>
<feature type="region of interest" description="Disordered" evidence="7">
    <location>
        <begin position="1"/>
        <end position="113"/>
    </location>
</feature>
<organism evidence="9 10">
    <name type="scientific">Salinicoccus halitifaciens</name>
    <dbReference type="NCBI Taxonomy" id="1073415"/>
    <lineage>
        <taxon>Bacteria</taxon>
        <taxon>Bacillati</taxon>
        <taxon>Bacillota</taxon>
        <taxon>Bacilli</taxon>
        <taxon>Bacillales</taxon>
        <taxon>Staphylococcaceae</taxon>
        <taxon>Salinicoccus</taxon>
    </lineage>
</organism>
<dbReference type="PROSITE" id="PS50901">
    <property type="entry name" value="FTSK"/>
    <property type="match status" value="1"/>
</dbReference>
<dbReference type="EMBL" id="JBDZDV010000001">
    <property type="protein sequence ID" value="MET3109696.1"/>
    <property type="molecule type" value="Genomic_DNA"/>
</dbReference>
<dbReference type="Gene3D" id="3.30.980.40">
    <property type="match status" value="1"/>
</dbReference>
<reference evidence="9 10" key="1">
    <citation type="submission" date="2024-05" db="EMBL/GenBank/DDBJ databases">
        <title>Genomic Encyclopedia of Type Strains, Phase IV (KMG-IV): sequencing the most valuable type-strain genomes for metagenomic binning, comparative biology and taxonomic classification.</title>
        <authorList>
            <person name="Goeker M."/>
        </authorList>
    </citation>
    <scope>NUCLEOTIDE SEQUENCE [LARGE SCALE GENOMIC DNA]</scope>
    <source>
        <strain evidence="9 10">DSM 25286</strain>
    </source>
</reference>
<sequence>MSRSRKRREFKPADDRNLSDDRFRFPMDLGSDFINEPPKPARDDAHGSDEFMKRPERRDPRPSTRLPGRDNSGFILKKAREIPSAIHGLKKRDTEVPASPRGEKAAEETYEDDINYDAIQSNIVREIVRERNRKKARDERRKRESAEKHAKKAEETYNLKPAKKPLGKKKDTLLDEKIPIRTMGTEVKIKERSTEKRFGPTQSLPSMNMLGKAQAADYAEEDKELSEALVQAFKTAGIPADINRYISNGVIGTHEIQLSRSFRVNNIPKLKAHILPHLPVDHMRIVAPIIGTSHIGIETPVREPKPAYFSTLFQKSSLKLRKNDYKFALGKIADDQIFSFELLKAGHLLVHGGADSEAEHLIDNIIMSLLMNHTPHDLKFVFALSGEGYEDYKGLPHLFSDFQSLKSEDCLNDVMQELNSRQNQFRRAHVRNISSFNQRVSHANKKSVIMVVIDDFSDLVQSTNTATMNIIIQILKVGKPLGIHLVIRHGSLSAKIRYELLQMMQTRISYKDDRNQVVSGAENLMTGNDMLVQIPTSNKPLRVNRGEIEQQTKDEILKFIREQQS</sequence>
<comment type="caution">
    <text evidence="9">The sequence shown here is derived from an EMBL/GenBank/DDBJ whole genome shotgun (WGS) entry which is preliminary data.</text>
</comment>
<dbReference type="Pfam" id="PF01580">
    <property type="entry name" value="FtsK_SpoIIIE"/>
    <property type="match status" value="1"/>
</dbReference>
<evidence type="ECO:0000256" key="1">
    <source>
        <dbReference type="ARBA" id="ARBA00004141"/>
    </source>
</evidence>
<keyword evidence="3 6" id="KW-0547">Nucleotide-binding</keyword>
<feature type="domain" description="FtsK" evidence="8">
    <location>
        <begin position="335"/>
        <end position="519"/>
    </location>
</feature>
<evidence type="ECO:0000313" key="10">
    <source>
        <dbReference type="Proteomes" id="UP001549019"/>
    </source>
</evidence>
<evidence type="ECO:0000256" key="6">
    <source>
        <dbReference type="PROSITE-ProRule" id="PRU00289"/>
    </source>
</evidence>
<dbReference type="InterPro" id="IPR041027">
    <property type="entry name" value="FtsK_alpha"/>
</dbReference>
<dbReference type="Proteomes" id="UP001549019">
    <property type="component" value="Unassembled WGS sequence"/>
</dbReference>
<evidence type="ECO:0000313" key="9">
    <source>
        <dbReference type="EMBL" id="MET3109696.1"/>
    </source>
</evidence>
<keyword evidence="10" id="KW-1185">Reference proteome</keyword>
<feature type="compositionally biased region" description="Basic and acidic residues" evidence="7">
    <location>
        <begin position="39"/>
        <end position="62"/>
    </location>
</feature>
<protein>
    <submittedName>
        <fullName evidence="9">S-DNA-T family DNA segregation ATPase FtsK/SpoIIIE</fullName>
    </submittedName>
</protein>
<keyword evidence="4 6" id="KW-0067">ATP-binding</keyword>
<evidence type="ECO:0000256" key="7">
    <source>
        <dbReference type="SAM" id="MobiDB-lite"/>
    </source>
</evidence>
<dbReference type="InterPro" id="IPR002543">
    <property type="entry name" value="FtsK_dom"/>
</dbReference>
<evidence type="ECO:0000256" key="2">
    <source>
        <dbReference type="ARBA" id="ARBA00006474"/>
    </source>
</evidence>